<evidence type="ECO:0000313" key="7">
    <source>
        <dbReference type="Proteomes" id="UP000078148"/>
    </source>
</evidence>
<dbReference type="GO" id="GO:0006260">
    <property type="term" value="P:DNA replication"/>
    <property type="evidence" value="ECO:0007669"/>
    <property type="project" value="InterPro"/>
</dbReference>
<reference evidence="6 7" key="2">
    <citation type="journal article" date="2016" name="Int. J. Syst. Evol. Microbiol.">
        <title>Paenibacillus bovis sp. nov., isolated from raw yak (Bos grunniens) milk.</title>
        <authorList>
            <person name="Gao C."/>
            <person name="Han J."/>
            <person name="Liu Z."/>
            <person name="Xu X."/>
            <person name="Hang F."/>
            <person name="Wu Z."/>
        </authorList>
    </citation>
    <scope>NUCLEOTIDE SEQUENCE [LARGE SCALE GENOMIC DNA]</scope>
    <source>
        <strain evidence="6 7">BD3526</strain>
    </source>
</reference>
<evidence type="ECO:0000259" key="5">
    <source>
        <dbReference type="SMART" id="SM00479"/>
    </source>
</evidence>
<dbReference type="NCBIfam" id="TIGR00573">
    <property type="entry name" value="dnaq"/>
    <property type="match status" value="1"/>
</dbReference>
<organism evidence="6 7">
    <name type="scientific">Paenibacillus bovis</name>
    <dbReference type="NCBI Taxonomy" id="1616788"/>
    <lineage>
        <taxon>Bacteria</taxon>
        <taxon>Bacillati</taxon>
        <taxon>Bacillota</taxon>
        <taxon>Bacilli</taxon>
        <taxon>Bacillales</taxon>
        <taxon>Paenibacillaceae</taxon>
        <taxon>Paenibacillus</taxon>
    </lineage>
</organism>
<dbReference type="EMBL" id="CP013023">
    <property type="protein sequence ID" value="ANF96257.1"/>
    <property type="molecule type" value="Genomic_DNA"/>
</dbReference>
<dbReference type="AlphaFoldDB" id="A0A172ZG61"/>
<evidence type="ECO:0000256" key="1">
    <source>
        <dbReference type="ARBA" id="ARBA00022722"/>
    </source>
</evidence>
<evidence type="ECO:0000256" key="2">
    <source>
        <dbReference type="ARBA" id="ARBA00022801"/>
    </source>
</evidence>
<sequence>MDFVTIDFETANSSRASACSVGVVEIRGGEITAERSWLINPEQHFDPMNISIHRITPSMVQDAPTFGELWPELLPYLDNKHVVAHNAAFDMSVLRHSLDAASAGYPAFQYYCTYLLSKKILNELPSHRLNNLAAYYGIELNHHDALEDARAAALLLVKLLEHKQQPTPAELASALGYKPGTLYTGGYTPFSASKATKSGGSWKKKTYSRSIQS</sequence>
<dbReference type="InterPro" id="IPR006054">
    <property type="entry name" value="DnaQ"/>
</dbReference>
<dbReference type="Pfam" id="PF00929">
    <property type="entry name" value="RNase_T"/>
    <property type="match status" value="1"/>
</dbReference>
<keyword evidence="1" id="KW-0540">Nuclease</keyword>
<keyword evidence="2" id="KW-0378">Hydrolase</keyword>
<dbReference type="OrthoDB" id="9803913at2"/>
<feature type="region of interest" description="Disordered" evidence="4">
    <location>
        <begin position="194"/>
        <end position="213"/>
    </location>
</feature>
<dbReference type="GO" id="GO:0003677">
    <property type="term" value="F:DNA binding"/>
    <property type="evidence" value="ECO:0007669"/>
    <property type="project" value="InterPro"/>
</dbReference>
<accession>A0A172ZG61</accession>
<keyword evidence="3" id="KW-0269">Exonuclease</keyword>
<dbReference type="Gene3D" id="3.30.420.10">
    <property type="entry name" value="Ribonuclease H-like superfamily/Ribonuclease H"/>
    <property type="match status" value="1"/>
</dbReference>
<dbReference type="SMART" id="SM00479">
    <property type="entry name" value="EXOIII"/>
    <property type="match status" value="1"/>
</dbReference>
<dbReference type="GO" id="GO:0005829">
    <property type="term" value="C:cytosol"/>
    <property type="evidence" value="ECO:0007669"/>
    <property type="project" value="TreeGrafter"/>
</dbReference>
<reference evidence="7" key="1">
    <citation type="submission" date="2015-10" db="EMBL/GenBank/DDBJ databases">
        <title>Genome of Paenibacillus bovis sp. nov.</title>
        <authorList>
            <person name="Wu Z."/>
            <person name="Gao C."/>
            <person name="Liu Z."/>
            <person name="Zheng H."/>
        </authorList>
    </citation>
    <scope>NUCLEOTIDE SEQUENCE [LARGE SCALE GENOMIC DNA]</scope>
    <source>
        <strain evidence="7">BD3526</strain>
    </source>
</reference>
<keyword evidence="7" id="KW-1185">Reference proteome</keyword>
<dbReference type="STRING" id="1616788.AR543_09760"/>
<dbReference type="PANTHER" id="PTHR30231:SF42">
    <property type="entry name" value="EXONUCLEASE"/>
    <property type="match status" value="1"/>
</dbReference>
<gene>
    <name evidence="6" type="ORF">AR543_09760</name>
</gene>
<evidence type="ECO:0000256" key="3">
    <source>
        <dbReference type="ARBA" id="ARBA00022839"/>
    </source>
</evidence>
<evidence type="ECO:0000313" key="6">
    <source>
        <dbReference type="EMBL" id="ANF96257.1"/>
    </source>
</evidence>
<name>A0A172ZG61_9BACL</name>
<dbReference type="GO" id="GO:0003887">
    <property type="term" value="F:DNA-directed DNA polymerase activity"/>
    <property type="evidence" value="ECO:0007669"/>
    <property type="project" value="InterPro"/>
</dbReference>
<dbReference type="InterPro" id="IPR012337">
    <property type="entry name" value="RNaseH-like_sf"/>
</dbReference>
<proteinExistence type="predicted"/>
<dbReference type="SUPFAM" id="SSF53098">
    <property type="entry name" value="Ribonuclease H-like"/>
    <property type="match status" value="1"/>
</dbReference>
<evidence type="ECO:0000256" key="4">
    <source>
        <dbReference type="SAM" id="MobiDB-lite"/>
    </source>
</evidence>
<dbReference type="KEGG" id="pbv:AR543_09760"/>
<dbReference type="GO" id="GO:0008408">
    <property type="term" value="F:3'-5' exonuclease activity"/>
    <property type="evidence" value="ECO:0007669"/>
    <property type="project" value="TreeGrafter"/>
</dbReference>
<dbReference type="CDD" id="cd06130">
    <property type="entry name" value="DNA_pol_III_epsilon_like"/>
    <property type="match status" value="1"/>
</dbReference>
<feature type="domain" description="Exonuclease" evidence="5">
    <location>
        <begin position="2"/>
        <end position="165"/>
    </location>
</feature>
<dbReference type="InterPro" id="IPR036397">
    <property type="entry name" value="RNaseH_sf"/>
</dbReference>
<protein>
    <submittedName>
        <fullName evidence="6">DNA polymerase III subunit epsilon</fullName>
    </submittedName>
</protein>
<dbReference type="Proteomes" id="UP000078148">
    <property type="component" value="Chromosome"/>
</dbReference>
<dbReference type="PANTHER" id="PTHR30231">
    <property type="entry name" value="DNA POLYMERASE III SUBUNIT EPSILON"/>
    <property type="match status" value="1"/>
</dbReference>
<dbReference type="FunFam" id="3.30.420.10:FF:000045">
    <property type="entry name" value="3'-5' exonuclease DinG"/>
    <property type="match status" value="1"/>
</dbReference>
<dbReference type="InterPro" id="IPR013520">
    <property type="entry name" value="Ribonucl_H"/>
</dbReference>